<accession>A0A7S3XWV3</accession>
<gene>
    <name evidence="1" type="ORF">HAKA00212_LOCUS13254</name>
</gene>
<reference evidence="1" key="1">
    <citation type="submission" date="2021-01" db="EMBL/GenBank/DDBJ databases">
        <authorList>
            <person name="Corre E."/>
            <person name="Pelletier E."/>
            <person name="Niang G."/>
            <person name="Scheremetjew M."/>
            <person name="Finn R."/>
            <person name="Kale V."/>
            <person name="Holt S."/>
            <person name="Cochrane G."/>
            <person name="Meng A."/>
            <person name="Brown T."/>
            <person name="Cohen L."/>
        </authorList>
    </citation>
    <scope>NUCLEOTIDE SEQUENCE</scope>
    <source>
        <strain evidence="1">CCMP3107</strain>
    </source>
</reference>
<protein>
    <submittedName>
        <fullName evidence="1">Uncharacterized protein</fullName>
    </submittedName>
</protein>
<evidence type="ECO:0000313" key="1">
    <source>
        <dbReference type="EMBL" id="CAE0634536.1"/>
    </source>
</evidence>
<proteinExistence type="predicted"/>
<organism evidence="1">
    <name type="scientific">Heterosigma akashiwo</name>
    <name type="common">Chromophytic alga</name>
    <name type="synonym">Heterosigma carterae</name>
    <dbReference type="NCBI Taxonomy" id="2829"/>
    <lineage>
        <taxon>Eukaryota</taxon>
        <taxon>Sar</taxon>
        <taxon>Stramenopiles</taxon>
        <taxon>Ochrophyta</taxon>
        <taxon>Raphidophyceae</taxon>
        <taxon>Chattonellales</taxon>
        <taxon>Chattonellaceae</taxon>
        <taxon>Heterosigma</taxon>
    </lineage>
</organism>
<dbReference type="AlphaFoldDB" id="A0A7S3XWV3"/>
<dbReference type="EMBL" id="HBIU01028760">
    <property type="protein sequence ID" value="CAE0634536.1"/>
    <property type="molecule type" value="Transcribed_RNA"/>
</dbReference>
<name>A0A7S3XWV3_HETAK</name>
<sequence>MIIAKTSGKRVNRVFTALQLSHAKCFAQPFVCKLASGAAVLSYTSFQLKVGVWDMKPLVDGNAMKEIFRNIPKGKAFTELMDAQKEWMLEHQEGTREQLVTHLTQEFQDFL</sequence>